<dbReference type="SUPFAM" id="SSF48350">
    <property type="entry name" value="GTPase activation domain, GAP"/>
    <property type="match status" value="1"/>
</dbReference>
<dbReference type="PANTHER" id="PTHR15670">
    <property type="entry name" value="RHO GTPASE ACTIVATING PROTEIN 11A"/>
    <property type="match status" value="1"/>
</dbReference>
<dbReference type="OrthoDB" id="29546at2759"/>
<name>A0A0N5D5S6_THECL</name>
<evidence type="ECO:0000313" key="4">
    <source>
        <dbReference type="Proteomes" id="UP000276776"/>
    </source>
</evidence>
<gene>
    <name evidence="3" type="ORF">TCLT_LOCUS8357</name>
</gene>
<dbReference type="SMART" id="SM00324">
    <property type="entry name" value="RhoGAP"/>
    <property type="match status" value="1"/>
</dbReference>
<dbReference type="PANTHER" id="PTHR15670:SF4">
    <property type="entry name" value="RHO GTPASE-ACTIVATING PROTEIN 11A"/>
    <property type="match status" value="1"/>
</dbReference>
<dbReference type="WBParaSite" id="TCLT_0000836801-mRNA-1">
    <property type="protein sequence ID" value="TCLT_0000836801-mRNA-1"/>
    <property type="gene ID" value="TCLT_0000836801"/>
</dbReference>
<accession>A0A0N5D5S6</accession>
<dbReference type="Gene3D" id="1.10.555.10">
    <property type="entry name" value="Rho GTPase activation protein"/>
    <property type="match status" value="1"/>
</dbReference>
<keyword evidence="4" id="KW-1185">Reference proteome</keyword>
<reference evidence="3 4" key="2">
    <citation type="submission" date="2018-11" db="EMBL/GenBank/DDBJ databases">
        <authorList>
            <consortium name="Pathogen Informatics"/>
        </authorList>
    </citation>
    <scope>NUCLEOTIDE SEQUENCE [LARGE SCALE GENOMIC DNA]</scope>
</reference>
<feature type="compositionally biased region" description="Basic and acidic residues" evidence="1">
    <location>
        <begin position="633"/>
        <end position="646"/>
    </location>
</feature>
<dbReference type="InterPro" id="IPR042869">
    <property type="entry name" value="ARHGAP11A/B"/>
</dbReference>
<feature type="region of interest" description="Disordered" evidence="1">
    <location>
        <begin position="1126"/>
        <end position="1163"/>
    </location>
</feature>
<dbReference type="Pfam" id="PF00620">
    <property type="entry name" value="RhoGAP"/>
    <property type="match status" value="1"/>
</dbReference>
<feature type="region of interest" description="Disordered" evidence="1">
    <location>
        <begin position="631"/>
        <end position="687"/>
    </location>
</feature>
<dbReference type="STRING" id="103827.A0A0N5D5S6"/>
<feature type="region of interest" description="Disordered" evidence="1">
    <location>
        <begin position="919"/>
        <end position="956"/>
    </location>
</feature>
<reference evidence="5" key="1">
    <citation type="submission" date="2017-02" db="UniProtKB">
        <authorList>
            <consortium name="WormBaseParasite"/>
        </authorList>
    </citation>
    <scope>IDENTIFICATION</scope>
</reference>
<dbReference type="InterPro" id="IPR000198">
    <property type="entry name" value="RhoGAP_dom"/>
</dbReference>
<feature type="region of interest" description="Disordered" evidence="1">
    <location>
        <begin position="732"/>
        <end position="758"/>
    </location>
</feature>
<dbReference type="EMBL" id="UYYF01004620">
    <property type="protein sequence ID" value="VDN05909.1"/>
    <property type="molecule type" value="Genomic_DNA"/>
</dbReference>
<dbReference type="CDD" id="cd00159">
    <property type="entry name" value="RhoGAP"/>
    <property type="match status" value="1"/>
</dbReference>
<feature type="compositionally biased region" description="Low complexity" evidence="1">
    <location>
        <begin position="421"/>
        <end position="430"/>
    </location>
</feature>
<feature type="compositionally biased region" description="Polar residues" evidence="1">
    <location>
        <begin position="396"/>
        <end position="412"/>
    </location>
</feature>
<dbReference type="InterPro" id="IPR008936">
    <property type="entry name" value="Rho_GTPase_activation_prot"/>
</dbReference>
<evidence type="ECO:0000313" key="5">
    <source>
        <dbReference type="WBParaSite" id="TCLT_0000836801-mRNA-1"/>
    </source>
</evidence>
<feature type="domain" description="Rho-GAP" evidence="2">
    <location>
        <begin position="39"/>
        <end position="260"/>
    </location>
</feature>
<dbReference type="PROSITE" id="PS50238">
    <property type="entry name" value="RHOGAP"/>
    <property type="match status" value="1"/>
</dbReference>
<dbReference type="GO" id="GO:0005096">
    <property type="term" value="F:GTPase activator activity"/>
    <property type="evidence" value="ECO:0007669"/>
    <property type="project" value="TreeGrafter"/>
</dbReference>
<evidence type="ECO:0000256" key="1">
    <source>
        <dbReference type="SAM" id="MobiDB-lite"/>
    </source>
</evidence>
<evidence type="ECO:0000313" key="3">
    <source>
        <dbReference type="EMBL" id="VDN05909.1"/>
    </source>
</evidence>
<evidence type="ECO:0000259" key="2">
    <source>
        <dbReference type="PROSITE" id="PS50238"/>
    </source>
</evidence>
<feature type="compositionally biased region" description="Basic and acidic residues" evidence="1">
    <location>
        <begin position="1152"/>
        <end position="1163"/>
    </location>
</feature>
<feature type="compositionally biased region" description="Basic and acidic residues" evidence="1">
    <location>
        <begin position="665"/>
        <end position="675"/>
    </location>
</feature>
<proteinExistence type="predicted"/>
<dbReference type="Proteomes" id="UP000276776">
    <property type="component" value="Unassembled WGS sequence"/>
</dbReference>
<dbReference type="GO" id="GO:0007165">
    <property type="term" value="P:signal transduction"/>
    <property type="evidence" value="ECO:0007669"/>
    <property type="project" value="InterPro"/>
</dbReference>
<feature type="compositionally biased region" description="Polar residues" evidence="1">
    <location>
        <begin position="444"/>
        <end position="464"/>
    </location>
</feature>
<dbReference type="OMA" id="CTTHDVC"/>
<sequence>MDKYLDGLRSMRLYRQANTSLTTMGTLQFTLENVASYTMELDVGDRRGFSTFTLRGVPVFLVDAFNFLRLNGLNASGIFRKEGNIGRLRSFSIQTFFGSVVLPKDCTTHDVCSLIKRFFRELKVPLFAQMQRQLLDVACLFDGEQRITKILEAVRMLPAEHLATLTFLMRQLKYVSSFRIVNGMENPKYWILFGDRHESHQMTIENIACVFAPSLFRDDPSSHIKRKRESKEDLISNIRNENELRISIITDLIDNAHKIGVPRDYYLASRRPSDVSQKIFKGRFMGGTGIRSVSAKPSSRTAASSAVKVKPATRKEIAIEKQPSGKLNELYKYKTARERRSSSTVRDFFSNISNRVLRRGLSPVAPVRRRCSAGDLTDDEAMRENLTRLNTKMPKSPSNGHDISDASQQKTASPKIRFGNEELLTNNNLGNKHHRVSPTLVDVSPQNARSPTTRKGDSVNSTTSSKHRSRRESPRKFNTANSRSRTIEKHKIIKELKDANIMPASPAFEPVEMSTKRIGEAFLERKEAADKLVSRIVKRNTSKKLLQTVKIADSSHSFLEGYSADKTSDRIRRRHTAPVKASTLLKRNQPNTVAMGLKAPQYHLRERRSTTLSFKPNGTVDSLPILDHKKRRSESLGKDSCDKFSVSDEENNSSETQTLNAETLLEQKRRKEASASREAQNTPQEMPMLSLLDDVTNEINRLEKNCEVACELLRDGRSSRLSFSDIIGKNHDLKGVSSEDVPPTPPAVSPPKNENSSQTALLFASKRISNEFSSPDAVDISKPVMYLPLMDAGGQSTTVFVKSPQPTLTTEICDKKLHSATCKPAVKHGITDLTYCSKSKGPENRFVNCGEDFSNSNAIKMQLLNARSEDDIVAGPAYIPPGSRPSVLSIKSNNRGMVRQRVHHFARLEIQGAILEQNSRAAHQTQKSEDTSFKKPSAPPASHGLQSVTRKNVSPRAREIVTRQAKKFEALAVSARMDSFSKSFRPSTRSKYVKIMQKQNTPRTPRRISGEMRSTRLSQARLNKSLGKLAVSLCNRGLSGVTSKDLKSETFSSVVKFMGGEECRKTVQESGSKFLHPNNLEYADPSRISHSTNVSQIMEQSSFKSPQRRCLGHSFSISSSITARSPKIYHSSSAPRRPRNPFMDDATASNRPDSDLSWKKKYN</sequence>
<protein>
    <submittedName>
        <fullName evidence="5">Rho-GAP domain-containing protein</fullName>
    </submittedName>
</protein>
<organism evidence="5">
    <name type="scientific">Thelazia callipaeda</name>
    <name type="common">Oriental eyeworm</name>
    <name type="synonym">Parasitic nematode</name>
    <dbReference type="NCBI Taxonomy" id="103827"/>
    <lineage>
        <taxon>Eukaryota</taxon>
        <taxon>Metazoa</taxon>
        <taxon>Ecdysozoa</taxon>
        <taxon>Nematoda</taxon>
        <taxon>Chromadorea</taxon>
        <taxon>Rhabditida</taxon>
        <taxon>Spirurina</taxon>
        <taxon>Spiruromorpha</taxon>
        <taxon>Thelazioidea</taxon>
        <taxon>Thelaziidae</taxon>
        <taxon>Thelazia</taxon>
    </lineage>
</organism>
<dbReference type="AlphaFoldDB" id="A0A0N5D5S6"/>
<feature type="region of interest" description="Disordered" evidence="1">
    <location>
        <begin position="389"/>
        <end position="485"/>
    </location>
</feature>